<dbReference type="EMBL" id="CP002000">
    <property type="protein sequence ID" value="ADJ48484.1"/>
    <property type="molecule type" value="Genomic_DNA"/>
</dbReference>
<name>A0A0H3DFP9_AMYMU</name>
<organism evidence="2 3">
    <name type="scientific">Amycolatopsis mediterranei (strain U-32)</name>
    <dbReference type="NCBI Taxonomy" id="749927"/>
    <lineage>
        <taxon>Bacteria</taxon>
        <taxon>Bacillati</taxon>
        <taxon>Actinomycetota</taxon>
        <taxon>Actinomycetes</taxon>
        <taxon>Pseudonocardiales</taxon>
        <taxon>Pseudonocardiaceae</taxon>
        <taxon>Amycolatopsis</taxon>
    </lineage>
</organism>
<proteinExistence type="predicted"/>
<feature type="transmembrane region" description="Helical" evidence="1">
    <location>
        <begin position="19"/>
        <end position="37"/>
    </location>
</feature>
<keyword evidence="1" id="KW-1133">Transmembrane helix</keyword>
<reference evidence="2 3" key="1">
    <citation type="journal article" date="2010" name="Cell Res.">
        <title>Complete genome sequence of the rifamycin SV-producing Amycolatopsis mediterranei U32 revealed its genetic characteristics in phylogeny and metabolism.</title>
        <authorList>
            <person name="Zhao W."/>
            <person name="Zhong Y."/>
            <person name="Yuan H."/>
            <person name="Wang J."/>
            <person name="Zheng H."/>
            <person name="Wang Y."/>
            <person name="Cen X."/>
            <person name="Xu F."/>
            <person name="Bai J."/>
            <person name="Han X."/>
            <person name="Lu G."/>
            <person name="Zhu Y."/>
            <person name="Shao Z."/>
            <person name="Yan H."/>
            <person name="Li C."/>
            <person name="Peng N."/>
            <person name="Zhang Z."/>
            <person name="Zhang Y."/>
            <person name="Lin W."/>
            <person name="Fan Y."/>
            <person name="Qin Z."/>
            <person name="Hu Y."/>
            <person name="Zhu B."/>
            <person name="Wang S."/>
            <person name="Ding X."/>
            <person name="Zhao G.P."/>
        </authorList>
    </citation>
    <scope>NUCLEOTIDE SEQUENCE [LARGE SCALE GENOMIC DNA]</scope>
    <source>
        <strain evidence="3">U-32</strain>
    </source>
</reference>
<evidence type="ECO:0000313" key="3">
    <source>
        <dbReference type="Proteomes" id="UP000000328"/>
    </source>
</evidence>
<dbReference type="KEGG" id="amd:AMED_6760"/>
<gene>
    <name evidence="2" type="ordered locus">AMED_6760</name>
</gene>
<dbReference type="OrthoDB" id="3623299at2"/>
<keyword evidence="1" id="KW-0812">Transmembrane</keyword>
<accession>A0A0H3DFP9</accession>
<dbReference type="HOGENOM" id="CLU_1102328_0_0_11"/>
<dbReference type="AlphaFoldDB" id="A0A0H3DFP9"/>
<dbReference type="Proteomes" id="UP000000328">
    <property type="component" value="Chromosome"/>
</dbReference>
<dbReference type="eggNOG" id="ENOG5032VXT">
    <property type="taxonomic scope" value="Bacteria"/>
</dbReference>
<evidence type="ECO:0000313" key="2">
    <source>
        <dbReference type="EMBL" id="ADJ48484.1"/>
    </source>
</evidence>
<protein>
    <submittedName>
        <fullName evidence="2">Uncharacterized protein</fullName>
    </submittedName>
</protein>
<dbReference type="PATRIC" id="fig|749927.5.peg.7030"/>
<evidence type="ECO:0000256" key="1">
    <source>
        <dbReference type="SAM" id="Phobius"/>
    </source>
</evidence>
<dbReference type="GeneID" id="92874408"/>
<sequence length="260" mass="28505">MVLTHEGFGGLVLGAFPEISINLIAAAIGGTAVWLVTRTRRRLKLLRARRFWRSLCDRTPLIVIGAPDFEPLNKWEKSGMVGKGDILALVDIQNQLRELGFEGKIVETKEMNSGDRRKDLVLIGGPDGNSVTETMMRELDRVLSYEFTWNAGVGNAVIDRTTGSASAPQYDKVGNPTSDYGLIIRAVNPLAPKKSEIVILAGCWGFGTAAAAELLRDRKFLRQQRKSKHFETLVKTTVVGGAHYNAEAQGTREITHASAD</sequence>
<dbReference type="RefSeq" id="WP_013228530.1">
    <property type="nucleotide sequence ID" value="NC_014318.1"/>
</dbReference>
<keyword evidence="1" id="KW-0472">Membrane</keyword>